<keyword evidence="3" id="KW-1185">Reference proteome</keyword>
<reference evidence="3" key="1">
    <citation type="submission" date="2024-06" db="EMBL/GenBank/DDBJ databases">
        <title>Multi-omics analyses provide insights into the biosynthesis of the anticancer antibiotic pleurotin in Hohenbuehelia grisea.</title>
        <authorList>
            <person name="Weaver J.A."/>
            <person name="Alberti F."/>
        </authorList>
    </citation>
    <scope>NUCLEOTIDE SEQUENCE [LARGE SCALE GENOMIC DNA]</scope>
    <source>
        <strain evidence="3">T-177</strain>
    </source>
</reference>
<organism evidence="2 3">
    <name type="scientific">Hohenbuehelia grisea</name>
    <dbReference type="NCBI Taxonomy" id="104357"/>
    <lineage>
        <taxon>Eukaryota</taxon>
        <taxon>Fungi</taxon>
        <taxon>Dikarya</taxon>
        <taxon>Basidiomycota</taxon>
        <taxon>Agaricomycotina</taxon>
        <taxon>Agaricomycetes</taxon>
        <taxon>Agaricomycetidae</taxon>
        <taxon>Agaricales</taxon>
        <taxon>Pleurotineae</taxon>
        <taxon>Pleurotaceae</taxon>
        <taxon>Hohenbuehelia</taxon>
    </lineage>
</organism>
<proteinExistence type="predicted"/>
<gene>
    <name evidence="2" type="ORF">HGRIS_004754</name>
</gene>
<evidence type="ECO:0000313" key="2">
    <source>
        <dbReference type="EMBL" id="KAL0953533.1"/>
    </source>
</evidence>
<dbReference type="EMBL" id="JASNQZ010000008">
    <property type="protein sequence ID" value="KAL0953533.1"/>
    <property type="molecule type" value="Genomic_DNA"/>
</dbReference>
<evidence type="ECO:0000256" key="1">
    <source>
        <dbReference type="SAM" id="MobiDB-lite"/>
    </source>
</evidence>
<sequence length="221" mass="24681">MNRTPTIAVQGMTPYEATWKKKPDLRNIREWGEKVYVAWKPASTSWVGASREGGGWGLTTKAQACASTGRIEGDNRRRNVYFDESAPRFEGRNGTVSNRKLMGLPPPRKLQTRPRQQPGEDITHAETPPIENPPTLDGDVNDDNVSEAEDPPTKPEGRPTRTRRPTARIQDLLAGGAVASNLPRGPKVAEESSCQRHRLLPTSLRQRSLKSLRELARRIRC</sequence>
<accession>A0ABR3JDN8</accession>
<feature type="compositionally biased region" description="Acidic residues" evidence="1">
    <location>
        <begin position="139"/>
        <end position="150"/>
    </location>
</feature>
<protein>
    <submittedName>
        <fullName evidence="2">Uncharacterized protein</fullName>
    </submittedName>
</protein>
<dbReference type="Proteomes" id="UP001556367">
    <property type="component" value="Unassembled WGS sequence"/>
</dbReference>
<name>A0ABR3JDN8_9AGAR</name>
<comment type="caution">
    <text evidence="2">The sequence shown here is derived from an EMBL/GenBank/DDBJ whole genome shotgun (WGS) entry which is preliminary data.</text>
</comment>
<feature type="region of interest" description="Disordered" evidence="1">
    <location>
        <begin position="85"/>
        <end position="196"/>
    </location>
</feature>
<evidence type="ECO:0000313" key="3">
    <source>
        <dbReference type="Proteomes" id="UP001556367"/>
    </source>
</evidence>